<dbReference type="SUPFAM" id="SSF52283">
    <property type="entry name" value="Formate/glycerate dehydrogenase catalytic domain-like"/>
    <property type="match status" value="1"/>
</dbReference>
<reference evidence="7" key="1">
    <citation type="journal article" date="2011" name="Genome Biol.">
        <title>Comparative genomics of the social amoebae Dictyostelium discoideum and Dictyostelium purpureum.</title>
        <authorList>
            <consortium name="US DOE Joint Genome Institute (JGI-PGF)"/>
            <person name="Sucgang R."/>
            <person name="Kuo A."/>
            <person name="Tian X."/>
            <person name="Salerno W."/>
            <person name="Parikh A."/>
            <person name="Feasley C.L."/>
            <person name="Dalin E."/>
            <person name="Tu H."/>
            <person name="Huang E."/>
            <person name="Barry K."/>
            <person name="Lindquist E."/>
            <person name="Shapiro H."/>
            <person name="Bruce D."/>
            <person name="Schmutz J."/>
            <person name="Salamov A."/>
            <person name="Fey P."/>
            <person name="Gaudet P."/>
            <person name="Anjard C."/>
            <person name="Babu M.M."/>
            <person name="Basu S."/>
            <person name="Bushmanova Y."/>
            <person name="van der Wel H."/>
            <person name="Katoh-Kurasawa M."/>
            <person name="Dinh C."/>
            <person name="Coutinho P.M."/>
            <person name="Saito T."/>
            <person name="Elias M."/>
            <person name="Schaap P."/>
            <person name="Kay R.R."/>
            <person name="Henrissat B."/>
            <person name="Eichinger L."/>
            <person name="Rivero F."/>
            <person name="Putnam N.H."/>
            <person name="West C.M."/>
            <person name="Loomis W.F."/>
            <person name="Chisholm R.L."/>
            <person name="Shaulsky G."/>
            <person name="Strassmann J.E."/>
            <person name="Queller D.C."/>
            <person name="Kuspa A."/>
            <person name="Grigoriev I.V."/>
        </authorList>
    </citation>
    <scope>NUCLEOTIDE SEQUENCE [LARGE SCALE GENOMIC DNA]</scope>
    <source>
        <strain evidence="7">QSDP1</strain>
    </source>
</reference>
<dbReference type="InterPro" id="IPR029752">
    <property type="entry name" value="D-isomer_DH_CS1"/>
</dbReference>
<feature type="domain" description="D-isomer specific 2-hydroxyacid dehydrogenase NAD-binding" evidence="5">
    <location>
        <begin position="122"/>
        <end position="303"/>
    </location>
</feature>
<accession>F1A5T1</accession>
<dbReference type="GeneID" id="10510904"/>
<name>F1A5T1_DICPU</name>
<dbReference type="Pfam" id="PF00389">
    <property type="entry name" value="2-Hacid_dh"/>
    <property type="match status" value="1"/>
</dbReference>
<organism evidence="6 7">
    <name type="scientific">Dictyostelium purpureum</name>
    <name type="common">Slime mold</name>
    <dbReference type="NCBI Taxonomy" id="5786"/>
    <lineage>
        <taxon>Eukaryota</taxon>
        <taxon>Amoebozoa</taxon>
        <taxon>Evosea</taxon>
        <taxon>Eumycetozoa</taxon>
        <taxon>Dictyostelia</taxon>
        <taxon>Dictyosteliales</taxon>
        <taxon>Dictyosteliaceae</taxon>
        <taxon>Dictyostelium</taxon>
    </lineage>
</organism>
<dbReference type="KEGG" id="dpp:DICPUDRAFT_44248"/>
<evidence type="ECO:0000256" key="2">
    <source>
        <dbReference type="ARBA" id="ARBA00023002"/>
    </source>
</evidence>
<dbReference type="EMBL" id="GL871633">
    <property type="protein sequence ID" value="EGC28448.1"/>
    <property type="molecule type" value="Genomic_DNA"/>
</dbReference>
<proteinExistence type="inferred from homology"/>
<dbReference type="GO" id="GO:0005829">
    <property type="term" value="C:cytosol"/>
    <property type="evidence" value="ECO:0000318"/>
    <property type="project" value="GO_Central"/>
</dbReference>
<dbReference type="eggNOG" id="KOG0069">
    <property type="taxonomic scope" value="Eukaryota"/>
</dbReference>
<dbReference type="GO" id="GO:0051287">
    <property type="term" value="F:NAD binding"/>
    <property type="evidence" value="ECO:0007669"/>
    <property type="project" value="InterPro"/>
</dbReference>
<dbReference type="InParanoid" id="F1A5T1"/>
<dbReference type="InterPro" id="IPR050223">
    <property type="entry name" value="D-isomer_2-hydroxyacid_DH"/>
</dbReference>
<dbReference type="OrthoDB" id="28764at2759"/>
<dbReference type="PROSITE" id="PS00065">
    <property type="entry name" value="D_2_HYDROXYACID_DH_1"/>
    <property type="match status" value="1"/>
</dbReference>
<gene>
    <name evidence="6" type="ORF">DICPUDRAFT_44248</name>
</gene>
<dbReference type="VEuPathDB" id="AmoebaDB:DICPUDRAFT_44248"/>
<evidence type="ECO:0000256" key="1">
    <source>
        <dbReference type="ARBA" id="ARBA00005854"/>
    </source>
</evidence>
<evidence type="ECO:0000256" key="3">
    <source>
        <dbReference type="RuleBase" id="RU003719"/>
    </source>
</evidence>
<dbReference type="PANTHER" id="PTHR10996">
    <property type="entry name" value="2-HYDROXYACID DEHYDROGENASE-RELATED"/>
    <property type="match status" value="1"/>
</dbReference>
<keyword evidence="7" id="KW-1185">Reference proteome</keyword>
<dbReference type="Pfam" id="PF02826">
    <property type="entry name" value="2-Hacid_dh_C"/>
    <property type="match status" value="1"/>
</dbReference>
<keyword evidence="2 3" id="KW-0560">Oxidoreductase</keyword>
<sequence>MIIKFKNEENNINHNKKKIVIYKNISQQLLNKLLNHFKVICFNQITKDNMNLFIDEIETADGLMGRGLQIGAKILNKANNLKVISAMSSGIDQYDLNILNHRKIPLMYTPNVSNDSVADLAIGLMLNCSRKIKNSMKRIKNGEWEKKMDYNFWYGLDVHHKKIGIVGMGRIGLTLSKRARFGFDMEVLYHSRTRHFDAESLYDAVFYQDVDELLKECDFVVSILPLTEETRFFFSESKFSLMKNTAIFVNVGRGGVVDEVSLIKALKDGRIAGAGLDVFEFEPLSPTSPLLSLDNLVCTPHLGIATLETSNKIDECAVNNLINVLINGNLENNCYNFDSLFK</sequence>
<dbReference type="GO" id="GO:0016618">
    <property type="term" value="F:hydroxypyruvate reductase [NAD(P)H] activity"/>
    <property type="evidence" value="ECO:0000318"/>
    <property type="project" value="GO_Central"/>
</dbReference>
<dbReference type="InterPro" id="IPR006139">
    <property type="entry name" value="D-isomer_2_OHA_DH_cat_dom"/>
</dbReference>
<dbReference type="FunFam" id="3.40.50.720:FF:000026">
    <property type="entry name" value="Glyoxylate/hydroxypyruvate reductase B"/>
    <property type="match status" value="1"/>
</dbReference>
<evidence type="ECO:0000259" key="4">
    <source>
        <dbReference type="Pfam" id="PF00389"/>
    </source>
</evidence>
<dbReference type="SUPFAM" id="SSF51735">
    <property type="entry name" value="NAD(P)-binding Rossmann-fold domains"/>
    <property type="match status" value="1"/>
</dbReference>
<dbReference type="PANTHER" id="PTHR10996:SF257">
    <property type="entry name" value="GLYOXYLATE REDUCTASE 1"/>
    <property type="match status" value="1"/>
</dbReference>
<dbReference type="InterPro" id="IPR006140">
    <property type="entry name" value="D-isomer_DH_NAD-bd"/>
</dbReference>
<dbReference type="OMA" id="MNVLYYN"/>
<dbReference type="Proteomes" id="UP000001064">
    <property type="component" value="Unassembled WGS sequence"/>
</dbReference>
<dbReference type="AlphaFoldDB" id="F1A5T1"/>
<evidence type="ECO:0000313" key="6">
    <source>
        <dbReference type="EMBL" id="EGC28448.1"/>
    </source>
</evidence>
<evidence type="ECO:0000259" key="5">
    <source>
        <dbReference type="Pfam" id="PF02826"/>
    </source>
</evidence>
<dbReference type="PROSITE" id="PS00671">
    <property type="entry name" value="D_2_HYDROXYACID_DH_3"/>
    <property type="match status" value="1"/>
</dbReference>
<evidence type="ECO:0000313" key="7">
    <source>
        <dbReference type="Proteomes" id="UP000001064"/>
    </source>
</evidence>
<dbReference type="GO" id="GO:0030267">
    <property type="term" value="F:glyoxylate reductase (NADPH) activity"/>
    <property type="evidence" value="ECO:0000318"/>
    <property type="project" value="GO_Central"/>
</dbReference>
<dbReference type="InterPro" id="IPR029753">
    <property type="entry name" value="D-isomer_DH_CS"/>
</dbReference>
<protein>
    <recommendedName>
        <fullName evidence="8">D-isomer specific 2-hydroxyacid dehydrogenase NAD-binding domain-containing protein</fullName>
    </recommendedName>
</protein>
<dbReference type="Gene3D" id="3.40.50.720">
    <property type="entry name" value="NAD(P)-binding Rossmann-like Domain"/>
    <property type="match status" value="2"/>
</dbReference>
<dbReference type="CDD" id="cd05301">
    <property type="entry name" value="GDH"/>
    <property type="match status" value="1"/>
</dbReference>
<comment type="similarity">
    <text evidence="1 3">Belongs to the D-isomer specific 2-hydroxyacid dehydrogenase family.</text>
</comment>
<dbReference type="RefSeq" id="XP_003295025.1">
    <property type="nucleotide sequence ID" value="XM_003294977.1"/>
</dbReference>
<dbReference type="STRING" id="5786.F1A5T1"/>
<feature type="domain" description="D-isomer specific 2-hydroxyacid dehydrogenase catalytic" evidence="4">
    <location>
        <begin position="19"/>
        <end position="332"/>
    </location>
</feature>
<dbReference type="InterPro" id="IPR036291">
    <property type="entry name" value="NAD(P)-bd_dom_sf"/>
</dbReference>
<evidence type="ECO:0008006" key="8">
    <source>
        <dbReference type="Google" id="ProtNLM"/>
    </source>
</evidence>